<sequence length="79" mass="8882">MRPSELALAQVNMENHVTNLELDIEEIIKAARVPATTHSKDWILKQIRGLGAVEGQTQEEHNSDRPSALPKMMKSHLAR</sequence>
<gene>
    <name evidence="2" type="ORF">NDU88_003997</name>
</gene>
<keyword evidence="3" id="KW-1185">Reference proteome</keyword>
<organism evidence="2 3">
    <name type="scientific">Pleurodeles waltl</name>
    <name type="common">Iberian ribbed newt</name>
    <dbReference type="NCBI Taxonomy" id="8319"/>
    <lineage>
        <taxon>Eukaryota</taxon>
        <taxon>Metazoa</taxon>
        <taxon>Chordata</taxon>
        <taxon>Craniata</taxon>
        <taxon>Vertebrata</taxon>
        <taxon>Euteleostomi</taxon>
        <taxon>Amphibia</taxon>
        <taxon>Batrachia</taxon>
        <taxon>Caudata</taxon>
        <taxon>Salamandroidea</taxon>
        <taxon>Salamandridae</taxon>
        <taxon>Pleurodelinae</taxon>
        <taxon>Pleurodeles</taxon>
    </lineage>
</organism>
<dbReference type="EMBL" id="JANPWB010000007">
    <property type="protein sequence ID" value="KAJ1172147.1"/>
    <property type="molecule type" value="Genomic_DNA"/>
</dbReference>
<protein>
    <submittedName>
        <fullName evidence="2">Uncharacterized protein</fullName>
    </submittedName>
</protein>
<evidence type="ECO:0000313" key="2">
    <source>
        <dbReference type="EMBL" id="KAJ1172147.1"/>
    </source>
</evidence>
<feature type="region of interest" description="Disordered" evidence="1">
    <location>
        <begin position="54"/>
        <end position="79"/>
    </location>
</feature>
<dbReference type="AlphaFoldDB" id="A0AAV7T6H5"/>
<accession>A0AAV7T6H5</accession>
<evidence type="ECO:0000313" key="3">
    <source>
        <dbReference type="Proteomes" id="UP001066276"/>
    </source>
</evidence>
<proteinExistence type="predicted"/>
<evidence type="ECO:0000256" key="1">
    <source>
        <dbReference type="SAM" id="MobiDB-lite"/>
    </source>
</evidence>
<reference evidence="2" key="1">
    <citation type="journal article" date="2022" name="bioRxiv">
        <title>Sequencing and chromosome-scale assembly of the giantPleurodeles waltlgenome.</title>
        <authorList>
            <person name="Brown T."/>
            <person name="Elewa A."/>
            <person name="Iarovenko S."/>
            <person name="Subramanian E."/>
            <person name="Araus A.J."/>
            <person name="Petzold A."/>
            <person name="Susuki M."/>
            <person name="Suzuki K.-i.T."/>
            <person name="Hayashi T."/>
            <person name="Toyoda A."/>
            <person name="Oliveira C."/>
            <person name="Osipova E."/>
            <person name="Leigh N.D."/>
            <person name="Simon A."/>
            <person name="Yun M.H."/>
        </authorList>
    </citation>
    <scope>NUCLEOTIDE SEQUENCE</scope>
    <source>
        <strain evidence="2">20211129_DDA</strain>
        <tissue evidence="2">Liver</tissue>
    </source>
</reference>
<comment type="caution">
    <text evidence="2">The sequence shown here is derived from an EMBL/GenBank/DDBJ whole genome shotgun (WGS) entry which is preliminary data.</text>
</comment>
<dbReference type="Proteomes" id="UP001066276">
    <property type="component" value="Chromosome 4_1"/>
</dbReference>
<name>A0AAV7T6H5_PLEWA</name>